<sequence length="105" mass="11194">MNQHIKQSTIKLFLGRPEFRTQTPCRHASIGDWTFSSINCNTHDSIASVPIYSKQGSLNVLGSACGGTGRARCKPMASDVIRVPGAAWRRVARARSPAPLSGGAG</sequence>
<accession>A0A0A9GSZ0</accession>
<reference evidence="1" key="1">
    <citation type="submission" date="2014-09" db="EMBL/GenBank/DDBJ databases">
        <authorList>
            <person name="Magalhaes I.L.F."/>
            <person name="Oliveira U."/>
            <person name="Santos F.R."/>
            <person name="Vidigal T.H.D.A."/>
            <person name="Brescovit A.D."/>
            <person name="Santos A.J."/>
        </authorList>
    </citation>
    <scope>NUCLEOTIDE SEQUENCE</scope>
    <source>
        <tissue evidence="1">Shoot tissue taken approximately 20 cm above the soil surface</tissue>
    </source>
</reference>
<dbReference type="EMBL" id="GBRH01172225">
    <property type="protein sequence ID" value="JAE25671.1"/>
    <property type="molecule type" value="Transcribed_RNA"/>
</dbReference>
<proteinExistence type="predicted"/>
<organism evidence="1">
    <name type="scientific">Arundo donax</name>
    <name type="common">Giant reed</name>
    <name type="synonym">Donax arundinaceus</name>
    <dbReference type="NCBI Taxonomy" id="35708"/>
    <lineage>
        <taxon>Eukaryota</taxon>
        <taxon>Viridiplantae</taxon>
        <taxon>Streptophyta</taxon>
        <taxon>Embryophyta</taxon>
        <taxon>Tracheophyta</taxon>
        <taxon>Spermatophyta</taxon>
        <taxon>Magnoliopsida</taxon>
        <taxon>Liliopsida</taxon>
        <taxon>Poales</taxon>
        <taxon>Poaceae</taxon>
        <taxon>PACMAD clade</taxon>
        <taxon>Arundinoideae</taxon>
        <taxon>Arundineae</taxon>
        <taxon>Arundo</taxon>
    </lineage>
</organism>
<name>A0A0A9GSZ0_ARUDO</name>
<reference evidence="1" key="2">
    <citation type="journal article" date="2015" name="Data Brief">
        <title>Shoot transcriptome of the giant reed, Arundo donax.</title>
        <authorList>
            <person name="Barrero R.A."/>
            <person name="Guerrero F.D."/>
            <person name="Moolhuijzen P."/>
            <person name="Goolsby J.A."/>
            <person name="Tidwell J."/>
            <person name="Bellgard S.E."/>
            <person name="Bellgard M.I."/>
        </authorList>
    </citation>
    <scope>NUCLEOTIDE SEQUENCE</scope>
    <source>
        <tissue evidence="1">Shoot tissue taken approximately 20 cm above the soil surface</tissue>
    </source>
</reference>
<dbReference type="AlphaFoldDB" id="A0A0A9GSZ0"/>
<evidence type="ECO:0000313" key="1">
    <source>
        <dbReference type="EMBL" id="JAE25671.1"/>
    </source>
</evidence>
<protein>
    <submittedName>
        <fullName evidence="1">Uncharacterized protein</fullName>
    </submittedName>
</protein>